<gene>
    <name evidence="1" type="ORF">SAMN02745189_02566</name>
</gene>
<dbReference type="AlphaFoldDB" id="A0A1M7KJY5"/>
<dbReference type="Proteomes" id="UP000184206">
    <property type="component" value="Unassembled WGS sequence"/>
</dbReference>
<keyword evidence="2" id="KW-1185">Reference proteome</keyword>
<proteinExistence type="predicted"/>
<name>A0A1M7KJY5_9BACL</name>
<accession>A0A1M7KJY5</accession>
<dbReference type="EMBL" id="FRCF01000019">
    <property type="protein sequence ID" value="SHM65714.1"/>
    <property type="molecule type" value="Genomic_DNA"/>
</dbReference>
<dbReference type="OrthoDB" id="1907071at2"/>
<protein>
    <submittedName>
        <fullName evidence="1">Uncharacterized protein</fullName>
    </submittedName>
</protein>
<organism evidence="1 2">
    <name type="scientific">Lacicoccus alkaliphilus DSM 16010</name>
    <dbReference type="NCBI Taxonomy" id="1123231"/>
    <lineage>
        <taxon>Bacteria</taxon>
        <taxon>Bacillati</taxon>
        <taxon>Bacillota</taxon>
        <taxon>Bacilli</taxon>
        <taxon>Bacillales</taxon>
        <taxon>Salinicoccaceae</taxon>
        <taxon>Lacicoccus</taxon>
    </lineage>
</organism>
<sequence length="130" mass="14619">MPSNGDSYIIELKQAHLEWGVYRHTDTRSRIPGEGYLPIPRQKAVDYSIYNGNHSSVSNIYECTSQDGYLLQESVKASGSSRAGDIYAKQFQGNEDLSLFGRWFSHVNAQIGDHVRVTFTGPSSFEIEKI</sequence>
<evidence type="ECO:0000313" key="1">
    <source>
        <dbReference type="EMBL" id="SHM65714.1"/>
    </source>
</evidence>
<dbReference type="RefSeq" id="WP_072710959.1">
    <property type="nucleotide sequence ID" value="NZ_FRCF01000019.1"/>
</dbReference>
<evidence type="ECO:0000313" key="2">
    <source>
        <dbReference type="Proteomes" id="UP000184206"/>
    </source>
</evidence>
<reference evidence="1 2" key="1">
    <citation type="submission" date="2016-11" db="EMBL/GenBank/DDBJ databases">
        <authorList>
            <person name="Jaros S."/>
            <person name="Januszkiewicz K."/>
            <person name="Wedrychowicz H."/>
        </authorList>
    </citation>
    <scope>NUCLEOTIDE SEQUENCE [LARGE SCALE GENOMIC DNA]</scope>
    <source>
        <strain evidence="1 2">DSM 16010</strain>
    </source>
</reference>